<evidence type="ECO:0000256" key="9">
    <source>
        <dbReference type="ARBA" id="ARBA00022840"/>
    </source>
</evidence>
<evidence type="ECO:0000313" key="15">
    <source>
        <dbReference type="Proteomes" id="UP000319148"/>
    </source>
</evidence>
<evidence type="ECO:0000256" key="4">
    <source>
        <dbReference type="ARBA" id="ARBA00022475"/>
    </source>
</evidence>
<dbReference type="SMART" id="SM00387">
    <property type="entry name" value="HATPase_c"/>
    <property type="match status" value="1"/>
</dbReference>
<gene>
    <name evidence="14" type="ORF">FIV46_11975</name>
</gene>
<evidence type="ECO:0000256" key="6">
    <source>
        <dbReference type="ARBA" id="ARBA00022679"/>
    </source>
</evidence>
<evidence type="ECO:0000256" key="8">
    <source>
        <dbReference type="ARBA" id="ARBA00022777"/>
    </source>
</evidence>
<evidence type="ECO:0000256" key="1">
    <source>
        <dbReference type="ARBA" id="ARBA00000085"/>
    </source>
</evidence>
<dbReference type="Gene3D" id="1.10.287.130">
    <property type="match status" value="1"/>
</dbReference>
<name>A0A501PGB8_9PROT</name>
<comment type="subcellular location">
    <subcellularLocation>
        <location evidence="2">Cell membrane</location>
    </subcellularLocation>
</comment>
<dbReference type="EMBL" id="VFIY01000014">
    <property type="protein sequence ID" value="TPD59500.1"/>
    <property type="molecule type" value="Genomic_DNA"/>
</dbReference>
<keyword evidence="7" id="KW-0547">Nucleotide-binding</keyword>
<dbReference type="GO" id="GO:0000155">
    <property type="term" value="F:phosphorelay sensor kinase activity"/>
    <property type="evidence" value="ECO:0007669"/>
    <property type="project" value="InterPro"/>
</dbReference>
<keyword evidence="9" id="KW-0067">ATP-binding</keyword>
<organism evidence="14 15">
    <name type="scientific">Emcibacter nanhaiensis</name>
    <dbReference type="NCBI Taxonomy" id="1505037"/>
    <lineage>
        <taxon>Bacteria</taxon>
        <taxon>Pseudomonadati</taxon>
        <taxon>Pseudomonadota</taxon>
        <taxon>Alphaproteobacteria</taxon>
        <taxon>Emcibacterales</taxon>
        <taxon>Emcibacteraceae</taxon>
        <taxon>Emcibacter</taxon>
    </lineage>
</organism>
<keyword evidence="12" id="KW-1133">Transmembrane helix</keyword>
<evidence type="ECO:0000259" key="13">
    <source>
        <dbReference type="PROSITE" id="PS50109"/>
    </source>
</evidence>
<dbReference type="InterPro" id="IPR004358">
    <property type="entry name" value="Sig_transdc_His_kin-like_C"/>
</dbReference>
<dbReference type="SMART" id="SM00388">
    <property type="entry name" value="HisKA"/>
    <property type="match status" value="1"/>
</dbReference>
<dbReference type="GO" id="GO:0005524">
    <property type="term" value="F:ATP binding"/>
    <property type="evidence" value="ECO:0007669"/>
    <property type="project" value="UniProtKB-KW"/>
</dbReference>
<keyword evidence="11 12" id="KW-0472">Membrane</keyword>
<dbReference type="InterPro" id="IPR005467">
    <property type="entry name" value="His_kinase_dom"/>
</dbReference>
<keyword evidence="12" id="KW-0812">Transmembrane</keyword>
<dbReference type="FunFam" id="3.30.565.10:FF:000023">
    <property type="entry name" value="PAS domain-containing sensor histidine kinase"/>
    <property type="match status" value="1"/>
</dbReference>
<dbReference type="CDD" id="cd00082">
    <property type="entry name" value="HisKA"/>
    <property type="match status" value="1"/>
</dbReference>
<dbReference type="Gene3D" id="3.30.450.20">
    <property type="entry name" value="PAS domain"/>
    <property type="match status" value="1"/>
</dbReference>
<feature type="domain" description="Histidine kinase" evidence="13">
    <location>
        <begin position="383"/>
        <end position="603"/>
    </location>
</feature>
<evidence type="ECO:0000256" key="12">
    <source>
        <dbReference type="SAM" id="Phobius"/>
    </source>
</evidence>
<dbReference type="Pfam" id="PF02518">
    <property type="entry name" value="HATPase_c"/>
    <property type="match status" value="1"/>
</dbReference>
<evidence type="ECO:0000256" key="2">
    <source>
        <dbReference type="ARBA" id="ARBA00004236"/>
    </source>
</evidence>
<dbReference type="PRINTS" id="PR00344">
    <property type="entry name" value="BCTRLSENSOR"/>
</dbReference>
<keyword evidence="8 14" id="KW-0418">Kinase</keyword>
<dbReference type="CDD" id="cd16922">
    <property type="entry name" value="HATPase_EvgS-ArcB-TorS-like"/>
    <property type="match status" value="1"/>
</dbReference>
<dbReference type="AlphaFoldDB" id="A0A501PGB8"/>
<evidence type="ECO:0000313" key="14">
    <source>
        <dbReference type="EMBL" id="TPD59500.1"/>
    </source>
</evidence>
<keyword evidence="4" id="KW-1003">Cell membrane</keyword>
<dbReference type="InterPro" id="IPR003594">
    <property type="entry name" value="HATPase_dom"/>
</dbReference>
<dbReference type="GO" id="GO:0005886">
    <property type="term" value="C:plasma membrane"/>
    <property type="evidence" value="ECO:0007669"/>
    <property type="project" value="UniProtKB-SubCell"/>
</dbReference>
<dbReference type="PROSITE" id="PS50109">
    <property type="entry name" value="HIS_KIN"/>
    <property type="match status" value="1"/>
</dbReference>
<sequence>MVYLCNPGYFMHKENEDKLKYINWLGEFTSREMEKEFITSQWQSLVKNYHYFTYTFTIIFFTAIFFSLAKAEYDPQTYFNISARILSILPLYLTMVFFMKKERPDYFFRATFLSLMNLTGIFLLSIGIFISDNWVNFAGAFVLTTIAYTTYPMSNLQRIVYGCSLAIGIQTVNLLRFSPDAANFFMQSAMLFSANIFGFWQMHHTSILTRNTYLSLQREKDLNRKLEQELIHRKKAEEASRQNEELFRSLFTATMYPLAMIKTGSPELITANTAFYELFSLSPRSRGKETFLDRFGQPEKFLAMMRKAAKSATYTMDTAKVEHQEEGTRIVEICMIPVRINEMRFLLLGLSDITLRKQEETILRNATEDAISANLAKTEFLANMSHELRTPLNAILGFTEVMEQELLGPLGNDQYKSYLQDIHTSGRHLMELISEILDVAKIESGKFALSRDEITLGELIDNVLSMLNTRHAETTTSIATDIHDPAMLLDIDILRIRQVILNLLSNAIKFSHDGDEIELSSAFRNGKLLIQVKDHGIGIAPEDIKRVFDPFTQVESSYNRRRDGVGLGLALSRKLVEAHDGTLTLESVLHRGTTVTISLPESCVLSEEVRQIS</sequence>
<dbReference type="SUPFAM" id="SSF55874">
    <property type="entry name" value="ATPase domain of HSP90 chaperone/DNA topoisomerase II/histidine kinase"/>
    <property type="match status" value="1"/>
</dbReference>
<feature type="transmembrane region" description="Helical" evidence="12">
    <location>
        <begin position="81"/>
        <end position="99"/>
    </location>
</feature>
<dbReference type="SUPFAM" id="SSF47384">
    <property type="entry name" value="Homodimeric domain of signal transducing histidine kinase"/>
    <property type="match status" value="1"/>
</dbReference>
<dbReference type="InterPro" id="IPR036890">
    <property type="entry name" value="HATPase_C_sf"/>
</dbReference>
<evidence type="ECO:0000256" key="11">
    <source>
        <dbReference type="ARBA" id="ARBA00023136"/>
    </source>
</evidence>
<dbReference type="OrthoDB" id="9813151at2"/>
<dbReference type="Proteomes" id="UP000319148">
    <property type="component" value="Unassembled WGS sequence"/>
</dbReference>
<feature type="transmembrane region" description="Helical" evidence="12">
    <location>
        <begin position="51"/>
        <end position="69"/>
    </location>
</feature>
<evidence type="ECO:0000256" key="5">
    <source>
        <dbReference type="ARBA" id="ARBA00022553"/>
    </source>
</evidence>
<dbReference type="InterPro" id="IPR003661">
    <property type="entry name" value="HisK_dim/P_dom"/>
</dbReference>
<dbReference type="Pfam" id="PF00512">
    <property type="entry name" value="HisKA"/>
    <property type="match status" value="1"/>
</dbReference>
<comment type="catalytic activity">
    <reaction evidence="1">
        <text>ATP + protein L-histidine = ADP + protein N-phospho-L-histidine.</text>
        <dbReference type="EC" id="2.7.13.3"/>
    </reaction>
</comment>
<keyword evidence="15" id="KW-1185">Reference proteome</keyword>
<evidence type="ECO:0000256" key="7">
    <source>
        <dbReference type="ARBA" id="ARBA00022741"/>
    </source>
</evidence>
<comment type="caution">
    <text evidence="14">The sequence shown here is derived from an EMBL/GenBank/DDBJ whole genome shotgun (WGS) entry which is preliminary data.</text>
</comment>
<dbReference type="SUPFAM" id="SSF55785">
    <property type="entry name" value="PYP-like sensor domain (PAS domain)"/>
    <property type="match status" value="1"/>
</dbReference>
<accession>A0A501PGB8</accession>
<feature type="transmembrane region" description="Helical" evidence="12">
    <location>
        <begin position="106"/>
        <end position="128"/>
    </location>
</feature>
<dbReference type="InterPro" id="IPR036097">
    <property type="entry name" value="HisK_dim/P_sf"/>
</dbReference>
<reference evidence="15" key="1">
    <citation type="submission" date="2019-06" db="EMBL/GenBank/DDBJ databases">
        <title>The complete genome of Emcibacter congregatus ZYLT.</title>
        <authorList>
            <person name="Zhao Z."/>
        </authorList>
    </citation>
    <scope>NUCLEOTIDE SEQUENCE [LARGE SCALE GENOMIC DNA]</scope>
    <source>
        <strain evidence="15">MCCC 1A06723</strain>
    </source>
</reference>
<dbReference type="Gene3D" id="3.30.565.10">
    <property type="entry name" value="Histidine kinase-like ATPase, C-terminal domain"/>
    <property type="match status" value="1"/>
</dbReference>
<dbReference type="InterPro" id="IPR035965">
    <property type="entry name" value="PAS-like_dom_sf"/>
</dbReference>
<evidence type="ECO:0000256" key="10">
    <source>
        <dbReference type="ARBA" id="ARBA00023012"/>
    </source>
</evidence>
<protein>
    <recommendedName>
        <fullName evidence="3">histidine kinase</fullName>
        <ecNumber evidence="3">2.7.13.3</ecNumber>
    </recommendedName>
</protein>
<keyword evidence="10" id="KW-0902">Two-component regulatory system</keyword>
<dbReference type="PANTHER" id="PTHR43047">
    <property type="entry name" value="TWO-COMPONENT HISTIDINE PROTEIN KINASE"/>
    <property type="match status" value="1"/>
</dbReference>
<feature type="transmembrane region" description="Helical" evidence="12">
    <location>
        <begin position="134"/>
        <end position="151"/>
    </location>
</feature>
<proteinExistence type="predicted"/>
<keyword evidence="5" id="KW-0597">Phosphoprotein</keyword>
<keyword evidence="6" id="KW-0808">Transferase</keyword>
<evidence type="ECO:0000256" key="3">
    <source>
        <dbReference type="ARBA" id="ARBA00012438"/>
    </source>
</evidence>
<dbReference type="EC" id="2.7.13.3" evidence="3"/>